<reference evidence="2" key="1">
    <citation type="submission" date="2016-06" db="EMBL/GenBank/DDBJ databases">
        <title>Parallel loss of symbiosis genes in relatives of nitrogen-fixing non-legume Parasponia.</title>
        <authorList>
            <person name="Van Velzen R."/>
            <person name="Holmer R."/>
            <person name="Bu F."/>
            <person name="Rutten L."/>
            <person name="Van Zeijl A."/>
            <person name="Liu W."/>
            <person name="Santuari L."/>
            <person name="Cao Q."/>
            <person name="Sharma T."/>
            <person name="Shen D."/>
            <person name="Roswanjaya Y."/>
            <person name="Wardhani T."/>
            <person name="Kalhor M.S."/>
            <person name="Jansen J."/>
            <person name="Van den Hoogen J."/>
            <person name="Gungor B."/>
            <person name="Hartog M."/>
            <person name="Hontelez J."/>
            <person name="Verver J."/>
            <person name="Yang W.-C."/>
            <person name="Schijlen E."/>
            <person name="Repin R."/>
            <person name="Schilthuizen M."/>
            <person name="Schranz E."/>
            <person name="Heidstra R."/>
            <person name="Miyata K."/>
            <person name="Fedorova E."/>
            <person name="Kohlen W."/>
            <person name="Bisseling T."/>
            <person name="Smit S."/>
            <person name="Geurts R."/>
        </authorList>
    </citation>
    <scope>NUCLEOTIDE SEQUENCE [LARGE SCALE GENOMIC DNA]</scope>
    <source>
        <strain evidence="2">cv. RG33-2</strain>
    </source>
</reference>
<dbReference type="InParanoid" id="A0A2P5F2U4"/>
<dbReference type="OrthoDB" id="10357654at2759"/>
<keyword evidence="2" id="KW-1185">Reference proteome</keyword>
<accession>A0A2P5F2U4</accession>
<proteinExistence type="predicted"/>
<organism evidence="1 2">
    <name type="scientific">Trema orientale</name>
    <name type="common">Charcoal tree</name>
    <name type="synonym">Celtis orientalis</name>
    <dbReference type="NCBI Taxonomy" id="63057"/>
    <lineage>
        <taxon>Eukaryota</taxon>
        <taxon>Viridiplantae</taxon>
        <taxon>Streptophyta</taxon>
        <taxon>Embryophyta</taxon>
        <taxon>Tracheophyta</taxon>
        <taxon>Spermatophyta</taxon>
        <taxon>Magnoliopsida</taxon>
        <taxon>eudicotyledons</taxon>
        <taxon>Gunneridae</taxon>
        <taxon>Pentapetalae</taxon>
        <taxon>rosids</taxon>
        <taxon>fabids</taxon>
        <taxon>Rosales</taxon>
        <taxon>Cannabaceae</taxon>
        <taxon>Trema</taxon>
    </lineage>
</organism>
<gene>
    <name evidence="1" type="ORF">TorRG33x02_121510</name>
</gene>
<dbReference type="EMBL" id="JXTC01000069">
    <property type="protein sequence ID" value="PON92079.1"/>
    <property type="molecule type" value="Genomic_DNA"/>
</dbReference>
<evidence type="ECO:0000313" key="1">
    <source>
        <dbReference type="EMBL" id="PON92079.1"/>
    </source>
</evidence>
<protein>
    <submittedName>
        <fullName evidence="1">Uncharacterized protein</fullName>
    </submittedName>
</protein>
<dbReference type="AlphaFoldDB" id="A0A2P5F2U4"/>
<dbReference type="Proteomes" id="UP000237000">
    <property type="component" value="Unassembled WGS sequence"/>
</dbReference>
<comment type="caution">
    <text evidence="1">The sequence shown here is derived from an EMBL/GenBank/DDBJ whole genome shotgun (WGS) entry which is preliminary data.</text>
</comment>
<name>A0A2P5F2U4_TREOI</name>
<evidence type="ECO:0000313" key="2">
    <source>
        <dbReference type="Proteomes" id="UP000237000"/>
    </source>
</evidence>
<sequence length="98" mass="10761">MAFDTCDTCLPPVTLPNFARLYTHAPSVPKFPIAQSRTREPKTLTLSHARTLLPLLPVRPDPPTPASGGFFGSRSPEICFIFLKRRRTSAPAAGKLSR</sequence>